<dbReference type="Pfam" id="PF02171">
    <property type="entry name" value="Piwi"/>
    <property type="match status" value="1"/>
</dbReference>
<dbReference type="CDD" id="cd04659">
    <property type="entry name" value="Piwi_piwi-like_ProArk"/>
    <property type="match status" value="1"/>
</dbReference>
<dbReference type="KEGG" id="pth:PTH_0723"/>
<gene>
    <name evidence="4" type="ordered locus">PTH_0723</name>
</gene>
<dbReference type="HOGENOM" id="CLU_368286_0_0_9"/>
<evidence type="ECO:0000256" key="2">
    <source>
        <dbReference type="ARBA" id="ARBA00035032"/>
    </source>
</evidence>
<evidence type="ECO:0000313" key="4">
    <source>
        <dbReference type="EMBL" id="BAF58904.1"/>
    </source>
</evidence>
<keyword evidence="5" id="KW-1185">Reference proteome</keyword>
<protein>
    <recommendedName>
        <fullName evidence="2">Protein argonaute</fullName>
    </recommendedName>
</protein>
<dbReference type="PROSITE" id="PS50822">
    <property type="entry name" value="PIWI"/>
    <property type="match status" value="1"/>
</dbReference>
<evidence type="ECO:0000313" key="5">
    <source>
        <dbReference type="Proteomes" id="UP000006556"/>
    </source>
</evidence>
<dbReference type="eggNOG" id="COG1431">
    <property type="taxonomic scope" value="Bacteria"/>
</dbReference>
<dbReference type="AlphaFoldDB" id="A5D4D9"/>
<name>A5D4D9_PELTS</name>
<dbReference type="SMART" id="SM00950">
    <property type="entry name" value="Piwi"/>
    <property type="match status" value="1"/>
</dbReference>
<dbReference type="STRING" id="370438.PTH_0723"/>
<organism evidence="4 5">
    <name type="scientific">Pelotomaculum thermopropionicum (strain DSM 13744 / JCM 10971 / SI)</name>
    <dbReference type="NCBI Taxonomy" id="370438"/>
    <lineage>
        <taxon>Bacteria</taxon>
        <taxon>Bacillati</taxon>
        <taxon>Bacillota</taxon>
        <taxon>Clostridia</taxon>
        <taxon>Eubacteriales</taxon>
        <taxon>Desulfotomaculaceae</taxon>
        <taxon>Pelotomaculum</taxon>
    </lineage>
</organism>
<dbReference type="InterPro" id="IPR036397">
    <property type="entry name" value="RNaseH_sf"/>
</dbReference>
<dbReference type="EMBL" id="AP009389">
    <property type="protein sequence ID" value="BAF58904.1"/>
    <property type="molecule type" value="Genomic_DNA"/>
</dbReference>
<sequence length="777" mass="89075">MKRYNQSKIRLNVVPVKVDPDTTIRIGAQPYRNKEQLEELWSGNRDTHFFKRKGDKVFSISLSEECDPIGEEIIEVKIAEQPEFIASLVLNSLKQYFCNIDRTITSNKPLRILSSRKEDNLLAMSVPKEVNLPSWLEIRVSYTFDTRVLYIPKKLPVVILSCDVRVCNRINASCRELIKAGIPIEGRYVERLEQTRDPKLAPKRRLVGKIKAIKGDLLVLNDHQDGFETIPVTDAYLEPRYENLTHCISHLLKTSAPHVLQQLDRILASLRSGPERLRYIEAVFKHLRLKHLKLTPTVEFTLGETLSQSENLHLFPRFEIIPKPILVFDPSGTRTDTWNERGLDQHGPYSQRRFTPAQPKIAVICQKSEQGKVEQFIKKFLEGMPNVSVQSKGFQRAPYGKGFIRRFALDDVQIKFFLVENSEANAYIEACKRAISHSSNYNEDWNLVIVQTEKDFRQLFGNKNPYLVTKCFFLQQQVPVQEVEIENIVKDDRQLIYILNNISLASYAKMGGTPWLLKADSPIAHELVFGLGSCQVSRSRLGSKERVVGITTVFTGDGNYLLTNKSAAVPFKEYPKALLRSLRKTVATVKEDQNWLPNDSVRLIFHLFKPFKDIEVTAIKTVMQELGHNDTQYAFIHFVDNHPFHVFDENNKGVKDYLTRQFKGQFAPPRGAFLTLSKWEALLSFKGSGEVKRLQDGIPQPVLLRLHRDSTFTDLTYLARQAFDFSCHSWRSFSPAPLPITILYSALIAKLLKSLSSVSGWNPDVILGRIGRTRWFL</sequence>
<comment type="similarity">
    <text evidence="1">Belongs to the argonaute family. Long pAgo subfamily.</text>
</comment>
<evidence type="ECO:0000256" key="1">
    <source>
        <dbReference type="ARBA" id="ARBA00035012"/>
    </source>
</evidence>
<dbReference type="InterPro" id="IPR003165">
    <property type="entry name" value="Piwi"/>
</dbReference>
<reference evidence="5" key="1">
    <citation type="journal article" date="2008" name="Genome Res.">
        <title>The genome of Pelotomaculum thermopropionicum reveals niche-associated evolution in anaerobic microbiota.</title>
        <authorList>
            <person name="Kosaka T."/>
            <person name="Kato S."/>
            <person name="Shimoyama T."/>
            <person name="Ishii S."/>
            <person name="Abe T."/>
            <person name="Watanabe K."/>
        </authorList>
    </citation>
    <scope>NUCLEOTIDE SEQUENCE [LARGE SCALE GENOMIC DNA]</scope>
    <source>
        <strain evidence="5">DSM 13744 / JCM 10971 / SI</strain>
    </source>
</reference>
<dbReference type="Proteomes" id="UP000006556">
    <property type="component" value="Chromosome"/>
</dbReference>
<dbReference type="InterPro" id="IPR012337">
    <property type="entry name" value="RNaseH-like_sf"/>
</dbReference>
<dbReference type="Gene3D" id="3.30.420.10">
    <property type="entry name" value="Ribonuclease H-like superfamily/Ribonuclease H"/>
    <property type="match status" value="1"/>
</dbReference>
<evidence type="ECO:0000259" key="3">
    <source>
        <dbReference type="PROSITE" id="PS50822"/>
    </source>
</evidence>
<dbReference type="GO" id="GO:0003676">
    <property type="term" value="F:nucleic acid binding"/>
    <property type="evidence" value="ECO:0007669"/>
    <property type="project" value="InterPro"/>
</dbReference>
<dbReference type="SUPFAM" id="SSF53098">
    <property type="entry name" value="Ribonuclease H-like"/>
    <property type="match status" value="1"/>
</dbReference>
<dbReference type="Gene3D" id="3.40.50.2300">
    <property type="match status" value="1"/>
</dbReference>
<proteinExistence type="inferred from homology"/>
<dbReference type="SMR" id="A5D4D9"/>
<accession>A5D4D9</accession>
<feature type="domain" description="Piwi" evidence="3">
    <location>
        <begin position="447"/>
        <end position="757"/>
    </location>
</feature>